<dbReference type="EMBL" id="MH891800">
    <property type="protein sequence ID" value="QKV09934.1"/>
    <property type="molecule type" value="Genomic_DNA"/>
</dbReference>
<comment type="similarity">
    <text evidence="2 13">Belongs to the ATPase protein 8 family.</text>
</comment>
<keyword evidence="5 13" id="KW-0812">Transmembrane</keyword>
<evidence type="ECO:0000256" key="5">
    <source>
        <dbReference type="ARBA" id="ARBA00022692"/>
    </source>
</evidence>
<evidence type="ECO:0000313" key="15">
    <source>
        <dbReference type="EMBL" id="QKV09934.1"/>
    </source>
</evidence>
<keyword evidence="12" id="KW-0066">ATP synthesis</keyword>
<geneLocation type="mitochondrion" evidence="15"/>
<dbReference type="PANTHER" id="PTHR13722:SF0">
    <property type="entry name" value="ATP SYNTHASE PROTEIN 8"/>
    <property type="match status" value="1"/>
</dbReference>
<keyword evidence="11 14" id="KW-0472">Membrane</keyword>
<dbReference type="InterPro" id="IPR001421">
    <property type="entry name" value="ATP8_metazoa"/>
</dbReference>
<dbReference type="GO" id="GO:0045259">
    <property type="term" value="C:proton-transporting ATP synthase complex"/>
    <property type="evidence" value="ECO:0007669"/>
    <property type="project" value="UniProtKB-KW"/>
</dbReference>
<dbReference type="PANTHER" id="PTHR13722">
    <property type="entry name" value="ATP SYNTHASE PROTEIN 8"/>
    <property type="match status" value="1"/>
</dbReference>
<keyword evidence="10 13" id="KW-0496">Mitochondrion</keyword>
<keyword evidence="9 13" id="KW-0406">Ion transport</keyword>
<evidence type="ECO:0000256" key="13">
    <source>
        <dbReference type="RuleBase" id="RU003661"/>
    </source>
</evidence>
<accession>A0A7D5AJX7</accession>
<evidence type="ECO:0000256" key="3">
    <source>
        <dbReference type="ARBA" id="ARBA00022448"/>
    </source>
</evidence>
<name>A0A7D5AJX7_9RODE</name>
<evidence type="ECO:0000256" key="1">
    <source>
        <dbReference type="ARBA" id="ARBA00004304"/>
    </source>
</evidence>
<dbReference type="AlphaFoldDB" id="A0A7D5AJX7"/>
<keyword evidence="7 14" id="KW-1133">Transmembrane helix</keyword>
<keyword evidence="8" id="KW-0007">Acetylation</keyword>
<keyword evidence="4 13" id="KW-0138">CF(0)</keyword>
<keyword evidence="6 13" id="KW-0375">Hydrogen ion transport</keyword>
<evidence type="ECO:0000256" key="10">
    <source>
        <dbReference type="ARBA" id="ARBA00023128"/>
    </source>
</evidence>
<gene>
    <name evidence="15" type="primary">ATP8</name>
</gene>
<evidence type="ECO:0000256" key="6">
    <source>
        <dbReference type="ARBA" id="ARBA00022781"/>
    </source>
</evidence>
<dbReference type="GO" id="GO:0015078">
    <property type="term" value="F:proton transmembrane transporter activity"/>
    <property type="evidence" value="ECO:0007669"/>
    <property type="project" value="InterPro"/>
</dbReference>
<feature type="transmembrane region" description="Helical" evidence="14">
    <location>
        <begin position="6"/>
        <end position="24"/>
    </location>
</feature>
<proteinExistence type="inferred from homology"/>
<comment type="subcellular location">
    <subcellularLocation>
        <location evidence="1 13">Mitochondrion membrane</location>
        <topology evidence="1 13">Single-pass membrane protein</topology>
    </subcellularLocation>
</comment>
<dbReference type="RefSeq" id="YP_009862113.1">
    <property type="nucleotide sequence ID" value="NC_048987.1"/>
</dbReference>
<evidence type="ECO:0000256" key="2">
    <source>
        <dbReference type="ARBA" id="ARBA00008892"/>
    </source>
</evidence>
<evidence type="ECO:0000256" key="8">
    <source>
        <dbReference type="ARBA" id="ARBA00022990"/>
    </source>
</evidence>
<evidence type="ECO:0000256" key="12">
    <source>
        <dbReference type="ARBA" id="ARBA00023310"/>
    </source>
</evidence>
<dbReference type="CTD" id="4509"/>
<protein>
    <recommendedName>
        <fullName evidence="13">ATP synthase complex subunit 8</fullName>
    </recommendedName>
</protein>
<evidence type="ECO:0000256" key="14">
    <source>
        <dbReference type="SAM" id="Phobius"/>
    </source>
</evidence>
<reference evidence="15" key="2">
    <citation type="journal article" date="2020" name="Mitochondrial DNA Part B Resour">
        <title>Next generation sequencing yields the complete mitogenome of Smith's zokor (Eospalax smithii).</title>
        <authorList>
            <person name="Cai Z."/>
            <person name="Zhang J."/>
            <person name="Qiao P."/>
            <person name="Qing W."/>
            <person name="Zhang T."/>
        </authorList>
    </citation>
    <scope>NUCLEOTIDE SEQUENCE</scope>
</reference>
<sequence>MPQLDTSTWFNMILFSLITLFIIIQLKFSKFNFYTTPTPKTINMTKNPNPWESKWTKIYSPLSLPLH</sequence>
<dbReference type="Pfam" id="PF00895">
    <property type="entry name" value="ATP-synt_8"/>
    <property type="match status" value="1"/>
</dbReference>
<keyword evidence="3 13" id="KW-0813">Transport</keyword>
<evidence type="ECO:0000256" key="7">
    <source>
        <dbReference type="ARBA" id="ARBA00022989"/>
    </source>
</evidence>
<evidence type="ECO:0000256" key="9">
    <source>
        <dbReference type="ARBA" id="ARBA00023065"/>
    </source>
</evidence>
<reference evidence="15" key="1">
    <citation type="submission" date="2018-09" db="EMBL/GenBank/DDBJ databases">
        <authorList>
            <person name="Zhenyuan C."/>
        </authorList>
    </citation>
    <scope>NUCLEOTIDE SEQUENCE</scope>
</reference>
<dbReference type="GeneID" id="55749823"/>
<dbReference type="GO" id="GO:0031966">
    <property type="term" value="C:mitochondrial membrane"/>
    <property type="evidence" value="ECO:0007669"/>
    <property type="project" value="UniProtKB-SubCell"/>
</dbReference>
<organism evidence="15">
    <name type="scientific">Eospalax smithii</name>
    <name type="common">Smith's zokor</name>
    <dbReference type="NCBI Taxonomy" id="444095"/>
    <lineage>
        <taxon>Eukaryota</taxon>
        <taxon>Metazoa</taxon>
        <taxon>Chordata</taxon>
        <taxon>Craniata</taxon>
        <taxon>Vertebrata</taxon>
        <taxon>Euteleostomi</taxon>
        <taxon>Mammalia</taxon>
        <taxon>Eutheria</taxon>
        <taxon>Euarchontoglires</taxon>
        <taxon>Glires</taxon>
        <taxon>Rodentia</taxon>
        <taxon>Myomorpha</taxon>
        <taxon>Muroidea</taxon>
        <taxon>Spalacidae</taxon>
        <taxon>Myospalacinae</taxon>
        <taxon>Eospalax</taxon>
    </lineage>
</organism>
<evidence type="ECO:0000256" key="11">
    <source>
        <dbReference type="ARBA" id="ARBA00023136"/>
    </source>
</evidence>
<dbReference type="GO" id="GO:0015986">
    <property type="term" value="P:proton motive force-driven ATP synthesis"/>
    <property type="evidence" value="ECO:0007669"/>
    <property type="project" value="InterPro"/>
</dbReference>
<dbReference type="InterPro" id="IPR039017">
    <property type="entry name" value="ATP8_mammal"/>
</dbReference>
<evidence type="ECO:0000256" key="4">
    <source>
        <dbReference type="ARBA" id="ARBA00022547"/>
    </source>
</evidence>